<organism evidence="9 10">
    <name type="scientific">Caldimonas thermodepolymerans</name>
    <dbReference type="NCBI Taxonomy" id="215580"/>
    <lineage>
        <taxon>Bacteria</taxon>
        <taxon>Pseudomonadati</taxon>
        <taxon>Pseudomonadota</taxon>
        <taxon>Betaproteobacteria</taxon>
        <taxon>Burkholderiales</taxon>
        <taxon>Sphaerotilaceae</taxon>
        <taxon>Caldimonas</taxon>
    </lineage>
</organism>
<dbReference type="NCBIfam" id="TIGR01844">
    <property type="entry name" value="type_I_sec_TolC"/>
    <property type="match status" value="1"/>
</dbReference>
<comment type="similarity">
    <text evidence="2">Belongs to the outer membrane factor (OMF) (TC 1.B.17) family.</text>
</comment>
<dbReference type="AlphaFoldDB" id="A0AA46DFH5"/>
<proteinExistence type="inferred from homology"/>
<sequence>MFERVQPPSSRPARPWSSRVMRSVAGGLVALLAAGAVQAQSLLEVYNAARNYDATYLAARAEAESAQYAAEQAYALRRPSVGLSAGISRSETDPPVGNDRETTTRQAALQATQPLFNRANGVSIEQAERALEIARARLETAEQDLIVRVAQAYFNVLAARDTLASAQANKAAISEQLASAKRNFEVGTATITDTREAQARFDLATAQEIAAQNNLEIAQAALNQLVGRNDVDPRPLAAPVSLPSLAAGTEQDWVQRSENAPGVRQAALALQIAELETEKARAGHLPTLDLVGEVGRSSVTSNNPQQPSGHYGSTSVGVQLRLPLFAGFAVQNRVRETLALEEKSRNELDAARRQVALATRQAYSSVQSGLAQVRALEAAEASSKLALEATQLGYKVGVRVNLDVLNAQTQLFNTQSELAQARYNVLVGSLRLRQAAGVLAPDDLAPINALLAP</sequence>
<dbReference type="Gene3D" id="1.20.1600.10">
    <property type="entry name" value="Outer membrane efflux proteins (OEP)"/>
    <property type="match status" value="1"/>
</dbReference>
<dbReference type="InterPro" id="IPR051906">
    <property type="entry name" value="TolC-like"/>
</dbReference>
<evidence type="ECO:0000313" key="9">
    <source>
        <dbReference type="EMBL" id="TCP08539.1"/>
    </source>
</evidence>
<evidence type="ECO:0000256" key="6">
    <source>
        <dbReference type="ARBA" id="ARBA00023136"/>
    </source>
</evidence>
<gene>
    <name evidence="9" type="ORF">EV676_10242</name>
</gene>
<dbReference type="Pfam" id="PF02321">
    <property type="entry name" value="OEP"/>
    <property type="match status" value="2"/>
</dbReference>
<dbReference type="PANTHER" id="PTHR30026:SF20">
    <property type="entry name" value="OUTER MEMBRANE PROTEIN TOLC"/>
    <property type="match status" value="1"/>
</dbReference>
<dbReference type="GO" id="GO:0015288">
    <property type="term" value="F:porin activity"/>
    <property type="evidence" value="ECO:0007669"/>
    <property type="project" value="TreeGrafter"/>
</dbReference>
<evidence type="ECO:0000256" key="4">
    <source>
        <dbReference type="ARBA" id="ARBA00022452"/>
    </source>
</evidence>
<evidence type="ECO:0000256" key="2">
    <source>
        <dbReference type="ARBA" id="ARBA00007613"/>
    </source>
</evidence>
<evidence type="ECO:0000256" key="3">
    <source>
        <dbReference type="ARBA" id="ARBA00022448"/>
    </source>
</evidence>
<dbReference type="InterPro" id="IPR003423">
    <property type="entry name" value="OMP_efflux"/>
</dbReference>
<keyword evidence="8" id="KW-0175">Coiled coil</keyword>
<comment type="subcellular location">
    <subcellularLocation>
        <location evidence="1">Cell outer membrane</location>
    </subcellularLocation>
</comment>
<evidence type="ECO:0000256" key="8">
    <source>
        <dbReference type="SAM" id="Coils"/>
    </source>
</evidence>
<dbReference type="EMBL" id="SLXF01000002">
    <property type="protein sequence ID" value="TCP08539.1"/>
    <property type="molecule type" value="Genomic_DNA"/>
</dbReference>
<dbReference type="Proteomes" id="UP000294772">
    <property type="component" value="Unassembled WGS sequence"/>
</dbReference>
<dbReference type="SUPFAM" id="SSF56954">
    <property type="entry name" value="Outer membrane efflux proteins (OEP)"/>
    <property type="match status" value="1"/>
</dbReference>
<accession>A0AA46DFH5</accession>
<comment type="caution">
    <text evidence="9">The sequence shown here is derived from an EMBL/GenBank/DDBJ whole genome shotgun (WGS) entry which is preliminary data.</text>
</comment>
<keyword evidence="4" id="KW-1134">Transmembrane beta strand</keyword>
<keyword evidence="5" id="KW-0812">Transmembrane</keyword>
<keyword evidence="6" id="KW-0472">Membrane</keyword>
<evidence type="ECO:0000313" key="10">
    <source>
        <dbReference type="Proteomes" id="UP000294772"/>
    </source>
</evidence>
<dbReference type="GO" id="GO:0015562">
    <property type="term" value="F:efflux transmembrane transporter activity"/>
    <property type="evidence" value="ECO:0007669"/>
    <property type="project" value="InterPro"/>
</dbReference>
<keyword evidence="7" id="KW-0998">Cell outer membrane</keyword>
<keyword evidence="3" id="KW-0813">Transport</keyword>
<dbReference type="InterPro" id="IPR010130">
    <property type="entry name" value="T1SS_OMP_TolC"/>
</dbReference>
<feature type="coiled-coil region" evidence="8">
    <location>
        <begin position="124"/>
        <end position="183"/>
    </location>
</feature>
<reference evidence="9 10" key="1">
    <citation type="submission" date="2019-03" db="EMBL/GenBank/DDBJ databases">
        <title>Genomic Encyclopedia of Type Strains, Phase IV (KMG-IV): sequencing the most valuable type-strain genomes for metagenomic binning, comparative biology and taxonomic classification.</title>
        <authorList>
            <person name="Goeker M."/>
        </authorList>
    </citation>
    <scope>NUCLEOTIDE SEQUENCE [LARGE SCALE GENOMIC DNA]</scope>
    <source>
        <strain evidence="9 10">DSM 15264</strain>
    </source>
</reference>
<evidence type="ECO:0000256" key="7">
    <source>
        <dbReference type="ARBA" id="ARBA00023237"/>
    </source>
</evidence>
<dbReference type="GO" id="GO:1990281">
    <property type="term" value="C:efflux pump complex"/>
    <property type="evidence" value="ECO:0007669"/>
    <property type="project" value="TreeGrafter"/>
</dbReference>
<name>A0AA46DFH5_9BURK</name>
<dbReference type="GO" id="GO:0009279">
    <property type="term" value="C:cell outer membrane"/>
    <property type="evidence" value="ECO:0007669"/>
    <property type="project" value="UniProtKB-SubCell"/>
</dbReference>
<protein>
    <submittedName>
        <fullName evidence="9">Outer membrane protein</fullName>
    </submittedName>
</protein>
<evidence type="ECO:0000256" key="1">
    <source>
        <dbReference type="ARBA" id="ARBA00004442"/>
    </source>
</evidence>
<evidence type="ECO:0000256" key="5">
    <source>
        <dbReference type="ARBA" id="ARBA00022692"/>
    </source>
</evidence>
<dbReference type="PANTHER" id="PTHR30026">
    <property type="entry name" value="OUTER MEMBRANE PROTEIN TOLC"/>
    <property type="match status" value="1"/>
</dbReference>